<gene>
    <name evidence="5" type="ORF">H8909_10000</name>
</gene>
<evidence type="ECO:0000256" key="1">
    <source>
        <dbReference type="ARBA" id="ARBA00022722"/>
    </source>
</evidence>
<evidence type="ECO:0000256" key="2">
    <source>
        <dbReference type="ARBA" id="ARBA00022759"/>
    </source>
</evidence>
<name>A0ABR7KCX4_9FIRM</name>
<keyword evidence="6" id="KW-1185">Reference proteome</keyword>
<evidence type="ECO:0000256" key="3">
    <source>
        <dbReference type="ARBA" id="ARBA00022801"/>
    </source>
</evidence>
<dbReference type="InterPro" id="IPR011335">
    <property type="entry name" value="Restrct_endonuc-II-like"/>
</dbReference>
<keyword evidence="1" id="KW-0540">Nuclease</keyword>
<dbReference type="InterPro" id="IPR011337">
    <property type="entry name" value="DNA_rep_MutH/RE_typeII_Sau3AI"/>
</dbReference>
<dbReference type="CDD" id="cd22355">
    <property type="entry name" value="Sau3AI_C"/>
    <property type="match status" value="1"/>
</dbReference>
<dbReference type="RefSeq" id="WP_187012729.1">
    <property type="nucleotide sequence ID" value="NZ_JACRWG010000047.1"/>
</dbReference>
<proteinExistence type="predicted"/>
<keyword evidence="2" id="KW-0255">Endonuclease</keyword>
<keyword evidence="3" id="KW-0378">Hydrolase</keyword>
<dbReference type="InterPro" id="IPR037057">
    <property type="entry name" value="DNA_rep_MutH/T2_RE_sf"/>
</dbReference>
<dbReference type="EMBL" id="JACRWG010000047">
    <property type="protein sequence ID" value="MBC6010563.1"/>
    <property type="molecule type" value="Genomic_DNA"/>
</dbReference>
<dbReference type="SMART" id="SM00927">
    <property type="entry name" value="MutH"/>
    <property type="match status" value="1"/>
</dbReference>
<dbReference type="SUPFAM" id="SSF52980">
    <property type="entry name" value="Restriction endonuclease-like"/>
    <property type="match status" value="2"/>
</dbReference>
<accession>A0ABR7KCX4</accession>
<organism evidence="5 6">
    <name type="scientific">Catenibacterium faecis</name>
    <dbReference type="NCBI Taxonomy" id="2764323"/>
    <lineage>
        <taxon>Bacteria</taxon>
        <taxon>Bacillati</taxon>
        <taxon>Bacillota</taxon>
        <taxon>Erysipelotrichia</taxon>
        <taxon>Erysipelotrichales</taxon>
        <taxon>Coprobacillaceae</taxon>
        <taxon>Catenibacterium</taxon>
    </lineage>
</organism>
<sequence>MSEEKNKVYQSIEELLETAQSSLGVPFKEYDVNNRLNGGNKGKIGQVIEEGLFHKGIDSRQEADFPELGVELKVTPMNRVGKEKNMVSAKERLVVTMINYMKDYAVSFEDSHVLDKLNKVLLMFYFNEPEKLNYDLCIDKIFLYEFKDIPEEDKQIIINDYNIIIDKIRSGHAEDISESDTYYLSACTKGATAATSFVDQPFSSVKAKRRAFSLKPKYMTALLRSQVFNDNAITKESLMKTSGIIGRDNIFDRMVEYLFSSYYGKSLSEIDEMIETPVNRKSLNYLRSYIARMMNASPETKSKDIDEYYDEFYKANIKIKTIRIKKDGTIKESMSFPAFKFKEIVEENWEDSELRNKFIDEKYLFCVFDEIDDSKYEYRFRGTFLWAMPESDLDGKVREAWERTVYLAKHGIEFTISENKNGLIVHNNLPAKKDNLIVHVRPHASKAIYVFNDGKIIGSGNIQTDGDELPDGTIVTKQCFFLNNDYVLGLVNKYLPLKD</sequence>
<dbReference type="Gene3D" id="3.40.600.10">
    <property type="entry name" value="DNA mismatch repair MutH/Restriction endonuclease, type II"/>
    <property type="match status" value="2"/>
</dbReference>
<evidence type="ECO:0000313" key="6">
    <source>
        <dbReference type="Proteomes" id="UP000603474"/>
    </source>
</evidence>
<comment type="caution">
    <text evidence="5">The sequence shown here is derived from an EMBL/GenBank/DDBJ whole genome shotgun (WGS) entry which is preliminary data.</text>
</comment>
<dbReference type="NCBIfam" id="NF040973">
    <property type="entry name" value="restrict_Sau3AI"/>
    <property type="match status" value="1"/>
</dbReference>
<protein>
    <recommendedName>
        <fullName evidence="4">DNA mismatch repair MutH/Type II restriction enzyme Sau3AI domain-containing protein</fullName>
    </recommendedName>
</protein>
<dbReference type="Proteomes" id="UP000603474">
    <property type="component" value="Unassembled WGS sequence"/>
</dbReference>
<reference evidence="5 6" key="1">
    <citation type="submission" date="2020-08" db="EMBL/GenBank/DDBJ databases">
        <authorList>
            <person name="Liu C."/>
            <person name="Sun Q."/>
        </authorList>
    </citation>
    <scope>NUCLEOTIDE SEQUENCE [LARGE SCALE GENOMIC DNA]</scope>
    <source>
        <strain evidence="5 6">NSJ-22</strain>
    </source>
</reference>
<feature type="domain" description="DNA mismatch repair MutH/Type II restriction enzyme Sau3AI" evidence="4">
    <location>
        <begin position="55"/>
        <end position="160"/>
    </location>
</feature>
<dbReference type="CDD" id="cd22356">
    <property type="entry name" value="Sau3AI_N-like"/>
    <property type="match status" value="1"/>
</dbReference>
<evidence type="ECO:0000259" key="4">
    <source>
        <dbReference type="SMART" id="SM00927"/>
    </source>
</evidence>
<dbReference type="Pfam" id="PF02976">
    <property type="entry name" value="MutH"/>
    <property type="match status" value="2"/>
</dbReference>
<evidence type="ECO:0000313" key="5">
    <source>
        <dbReference type="EMBL" id="MBC6010563.1"/>
    </source>
</evidence>